<dbReference type="InParanoid" id="C5LAW1"/>
<accession>C5LAW1</accession>
<gene>
    <name evidence="2" type="ORF">Pmar_PMAR007524</name>
</gene>
<dbReference type="GO" id="GO:0003676">
    <property type="term" value="F:nucleic acid binding"/>
    <property type="evidence" value="ECO:0007669"/>
    <property type="project" value="InterPro"/>
</dbReference>
<dbReference type="Pfam" id="PF13358">
    <property type="entry name" value="DDE_3"/>
    <property type="match status" value="1"/>
</dbReference>
<dbReference type="OMA" id="IETEWNA"/>
<dbReference type="EMBL" id="GG680828">
    <property type="protein sequence ID" value="EER06130.1"/>
    <property type="molecule type" value="Genomic_DNA"/>
</dbReference>
<dbReference type="RefSeq" id="XP_002774314.1">
    <property type="nucleotide sequence ID" value="XM_002774268.1"/>
</dbReference>
<dbReference type="GeneID" id="9064926"/>
<sequence>MQDNAPFHASKFAKNYLEKKGFTGRKLMNWPPNSPDINPIERHWSILKKKLYSEGRQFNDLESLWRGIQEAAKAISSDEVLALMRSVDDRLTRVLACKGGHISP</sequence>
<dbReference type="OrthoDB" id="407692at2759"/>
<dbReference type="InterPro" id="IPR038717">
    <property type="entry name" value="Tc1-like_DDE_dom"/>
</dbReference>
<feature type="domain" description="Tc1-like transposase DDE" evidence="1">
    <location>
        <begin position="3"/>
        <end position="64"/>
    </location>
</feature>
<dbReference type="Gene3D" id="3.30.420.10">
    <property type="entry name" value="Ribonuclease H-like superfamily/Ribonuclease H"/>
    <property type="match status" value="1"/>
</dbReference>
<dbReference type="Proteomes" id="UP000007800">
    <property type="component" value="Unassembled WGS sequence"/>
</dbReference>
<dbReference type="InterPro" id="IPR036397">
    <property type="entry name" value="RNaseH_sf"/>
</dbReference>
<evidence type="ECO:0000313" key="2">
    <source>
        <dbReference type="EMBL" id="EER06130.1"/>
    </source>
</evidence>
<protein>
    <submittedName>
        <fullName evidence="2">Transposable element tc3 transposase, putative</fullName>
    </submittedName>
</protein>
<evidence type="ECO:0000259" key="1">
    <source>
        <dbReference type="Pfam" id="PF13358"/>
    </source>
</evidence>
<keyword evidence="3" id="KW-1185">Reference proteome</keyword>
<reference evidence="2 3" key="1">
    <citation type="submission" date="2008-07" db="EMBL/GenBank/DDBJ databases">
        <authorList>
            <person name="El-Sayed N."/>
            <person name="Caler E."/>
            <person name="Inman J."/>
            <person name="Amedeo P."/>
            <person name="Hass B."/>
            <person name="Wortman J."/>
        </authorList>
    </citation>
    <scope>NUCLEOTIDE SEQUENCE [LARGE SCALE GENOMIC DNA]</scope>
    <source>
        <strain evidence="3">ATCC 50983 / TXsc</strain>
    </source>
</reference>
<name>C5LAW1_PERM5</name>
<dbReference type="AlphaFoldDB" id="C5LAW1"/>
<organism evidence="3">
    <name type="scientific">Perkinsus marinus (strain ATCC 50983 / TXsc)</name>
    <dbReference type="NCBI Taxonomy" id="423536"/>
    <lineage>
        <taxon>Eukaryota</taxon>
        <taxon>Sar</taxon>
        <taxon>Alveolata</taxon>
        <taxon>Perkinsozoa</taxon>
        <taxon>Perkinsea</taxon>
        <taxon>Perkinsida</taxon>
        <taxon>Perkinsidae</taxon>
        <taxon>Perkinsus</taxon>
    </lineage>
</organism>
<proteinExistence type="predicted"/>
<evidence type="ECO:0000313" key="3">
    <source>
        <dbReference type="Proteomes" id="UP000007800"/>
    </source>
</evidence>